<dbReference type="Pfam" id="PF00098">
    <property type="entry name" value="zf-CCHC"/>
    <property type="match status" value="2"/>
</dbReference>
<evidence type="ECO:0000256" key="2">
    <source>
        <dbReference type="ARBA" id="ARBA00001946"/>
    </source>
</evidence>
<comment type="cofactor">
    <cofactor evidence="1">
        <name>Mn(2+)</name>
        <dbReference type="ChEBI" id="CHEBI:29035"/>
    </cofactor>
</comment>
<dbReference type="GO" id="GO:0050265">
    <property type="term" value="F:RNA uridylyltransferase activity"/>
    <property type="evidence" value="ECO:0007669"/>
    <property type="project" value="UniProtKB-EC"/>
</dbReference>
<gene>
    <name evidence="20" type="primary">Tut7</name>
    <name evidence="20" type="ORF">IFRKOW_R12390</name>
</gene>
<feature type="region of interest" description="Disordered" evidence="18">
    <location>
        <begin position="43"/>
        <end position="107"/>
    </location>
</feature>
<feature type="compositionally biased region" description="Basic residues" evidence="18">
    <location>
        <begin position="169"/>
        <end position="179"/>
    </location>
</feature>
<comment type="cofactor">
    <cofactor evidence="2">
        <name>Mg(2+)</name>
        <dbReference type="ChEBI" id="CHEBI:18420"/>
    </cofactor>
</comment>
<dbReference type="Gene3D" id="3.30.460.10">
    <property type="entry name" value="Beta Polymerase, domain 2"/>
    <property type="match status" value="2"/>
</dbReference>
<evidence type="ECO:0000256" key="15">
    <source>
        <dbReference type="ARBA" id="ARBA00023211"/>
    </source>
</evidence>
<accession>A0A7K6P987</accession>
<dbReference type="FunFam" id="3.30.460.10:FF:000005">
    <property type="entry name" value="terminal uridylyltransferase 4 isoform X1"/>
    <property type="match status" value="1"/>
</dbReference>
<evidence type="ECO:0000256" key="14">
    <source>
        <dbReference type="ARBA" id="ARBA00022842"/>
    </source>
</evidence>
<feature type="compositionally biased region" description="Polar residues" evidence="18">
    <location>
        <begin position="785"/>
        <end position="800"/>
    </location>
</feature>
<evidence type="ECO:0000256" key="5">
    <source>
        <dbReference type="ARBA" id="ARBA00012472"/>
    </source>
</evidence>
<evidence type="ECO:0000256" key="13">
    <source>
        <dbReference type="ARBA" id="ARBA00022833"/>
    </source>
</evidence>
<sequence>MGDAAKPCFAKQNKEQEILRLEGLKESLLQKDYEVMDEYGSGYSNKIDTSLQKKKGAPGHYGSSPRRGPRSVLSSPSSLKNTPYSQGSKLTDIQRDQMKKWVSDDHRSTSDTWREYRSVAWIPGHGRTRKDSFHEVEGAGNRNVRRQLQEDLMSKDVPDMQKGSSEMKKLRKPRRSRRTRKDEYDHDEVDGPVIDESVLSAKELLGLQQAEERLKRDCIYRLKKQPRSYPSAKYTCKLCDILIESVAFAHKHIKDKRHKKIIKEKQEEQLLTALPPPTPSQIQAIGVAIENVVQEFGLNNEDLEERLNIKTMMENLLRQKLPECSLRLYGSSYSRFGFKTSDINIDTQFPANMTQPDVLLLVQESLQNSESFTEVDADFHARVPVVVCREKQSGLICKVSAGNENACLTTNHLATLGKLEPTIVPLVIAFRYWAKLCCVDRPEEGGLSPYVFALMVIFFLQQRKEPLLPVYLGSWIGGFSLNKLTNFHLREVKNDAVVWEHNPTDDSDLPQEASPRRGKVPLVFDLSQQCSAPVGRLWLEMLRFYALEFNMADLVISIRLKEPVSRESKDWPKKRIAVEDPYSVKRNVARTLNSQLVYEYILHCLRATYKYFAMPHIKSAKWSKIPSSNASEEKSQMMDHGKDATKHEDSDLQNLDSSTNTAIVEDCITETACMPKEHKIDPSKVCDGSESFTEEELADDISHLGITHEDSDCIIEEIISGDNEDFKPSCEETESENEDEEEEEEEEHEQQKRRWNSVLAAEQTVDEDSDSGDLPVTVNEHDVETCSTSDLEGFQNTALTESDEFGLECSGVTDDKIDIDEDSSTEGTDELDESPQKFLCSAQSQSSQMINSDDEEEEEEAPSLLNQRECSVTIRAGGELDNTYTGSGDDDALSEEEDDFSIPSKYENKHFKENVAEPLRNNLSQEYLTEKGSHSEENTAVEQCLEAELFYQFSKQAFTKGKSPTVVCSLCKREGHLKNDCPEDFKKIELDPLPPLTPKFSVILDQVCVQCYHDFAPNIVEDQAREYIRQSLEIFIRQDFPGTKLDLFGSSKNGFGFKQSDLDICMTIDGLETAEGLDCIRIIEDLAKVLKKQSGLRNVLPITTAKVPIVKFFHVRSGLEVDISLYNTLALHNTRLLSSYAAIDPRVKYLCYTMKVFTKMCDIGDASRGSLSSYAYTLMVLYFLQQRNPPVIPVLQEIYKEPKKPEVLVDGWNVYFFDKIEELSVVWPDYGKNTESVGQLWLGLLRFYTEEFDFKEHVICIRRKSLLTTFKKQWTSKYIVIEDPFDLNHNLGAGLSRKMTNFIMKAFINGRRVFGTPIKIFPKEYPSKMEYFFDPEVLTEGELAPNDRCCRTCGKIGHFMKDCPMRRKLRRRRDYEGTQRYGEIKEKRSKEDKEMQNKPTEKENSVKEGKLHLCTPQKRKVARVTVETGREKTPRQSAEKWKRLEDRDLREKRCFICGREGHIKKECPQYKGVAGGSKSEVLCGSPSLPSAVKHAGRLNQGVLMHEEKKKQKGKVFLSPQSG</sequence>
<feature type="non-terminal residue" evidence="20">
    <location>
        <position position="1522"/>
    </location>
</feature>
<feature type="region of interest" description="Disordered" evidence="18">
    <location>
        <begin position="624"/>
        <end position="654"/>
    </location>
</feature>
<evidence type="ECO:0000256" key="18">
    <source>
        <dbReference type="SAM" id="MobiDB-lite"/>
    </source>
</evidence>
<comment type="caution">
    <text evidence="20">The sequence shown here is derived from an EMBL/GenBank/DDBJ whole genome shotgun (WGS) entry which is preliminary data.</text>
</comment>
<feature type="region of interest" description="Disordered" evidence="18">
    <location>
        <begin position="720"/>
        <end position="899"/>
    </location>
</feature>
<dbReference type="InterPro" id="IPR045100">
    <property type="entry name" value="TUT4/7_NTP_transf"/>
</dbReference>
<feature type="domain" description="CCHC-type" evidence="19">
    <location>
        <begin position="1350"/>
        <end position="1364"/>
    </location>
</feature>
<dbReference type="InterPro" id="IPR002058">
    <property type="entry name" value="PAP_assoc"/>
</dbReference>
<evidence type="ECO:0000256" key="6">
    <source>
        <dbReference type="ARBA" id="ARBA00022490"/>
    </source>
</evidence>
<keyword evidence="10" id="KW-0479">Metal-binding</keyword>
<proteinExistence type="inferred from homology"/>
<dbReference type="PANTHER" id="PTHR12271:SF34">
    <property type="entry name" value="TERMINAL URIDYLYLTRANSFERASE 7"/>
    <property type="match status" value="1"/>
</dbReference>
<dbReference type="Pfam" id="PF22600">
    <property type="entry name" value="MTPAP-like_central"/>
    <property type="match status" value="1"/>
</dbReference>
<feature type="domain" description="CCHC-type" evidence="19">
    <location>
        <begin position="1453"/>
        <end position="1469"/>
    </location>
</feature>
<dbReference type="PANTHER" id="PTHR12271">
    <property type="entry name" value="POLY A POLYMERASE CID PAP -RELATED"/>
    <property type="match status" value="1"/>
</dbReference>
<evidence type="ECO:0000256" key="9">
    <source>
        <dbReference type="ARBA" id="ARBA00022695"/>
    </source>
</evidence>
<dbReference type="InterPro" id="IPR036875">
    <property type="entry name" value="Znf_CCHC_sf"/>
</dbReference>
<evidence type="ECO:0000256" key="16">
    <source>
        <dbReference type="ARBA" id="ARBA00049105"/>
    </source>
</evidence>
<keyword evidence="8 20" id="KW-0808">Transferase</keyword>
<reference evidence="20 21" key="1">
    <citation type="submission" date="2019-09" db="EMBL/GenBank/DDBJ databases">
        <title>Bird 10,000 Genomes (B10K) Project - Family phase.</title>
        <authorList>
            <person name="Zhang G."/>
        </authorList>
    </citation>
    <scope>NUCLEOTIDE SEQUENCE [LARGE SCALE GENOMIC DNA]</scope>
    <source>
        <strain evidence="20">B10K-DU-029-41</strain>
        <tissue evidence="20">Liver</tissue>
    </source>
</reference>
<dbReference type="PROSITE" id="PS50158">
    <property type="entry name" value="ZF_CCHC"/>
    <property type="match status" value="3"/>
</dbReference>
<feature type="compositionally biased region" description="Acidic residues" evidence="18">
    <location>
        <begin position="888"/>
        <end position="899"/>
    </location>
</feature>
<feature type="region of interest" description="Disordered" evidence="18">
    <location>
        <begin position="1374"/>
        <end position="1407"/>
    </location>
</feature>
<dbReference type="Gene3D" id="1.10.1410.10">
    <property type="match status" value="2"/>
</dbReference>
<dbReference type="FunFam" id="1.10.1410.10:FF:000002">
    <property type="entry name" value="terminal uridylyltransferase 4 isoform X1"/>
    <property type="match status" value="1"/>
</dbReference>
<feature type="compositionally biased region" description="Acidic residues" evidence="18">
    <location>
        <begin position="731"/>
        <end position="748"/>
    </location>
</feature>
<feature type="domain" description="CCHC-type" evidence="19">
    <location>
        <begin position="968"/>
        <end position="983"/>
    </location>
</feature>
<dbReference type="SUPFAM" id="SSF81301">
    <property type="entry name" value="Nucleotidyltransferase"/>
    <property type="match status" value="2"/>
</dbReference>
<dbReference type="Proteomes" id="UP000542689">
    <property type="component" value="Unassembled WGS sequence"/>
</dbReference>
<dbReference type="EMBL" id="VZRS01002795">
    <property type="protein sequence ID" value="NWW57902.1"/>
    <property type="molecule type" value="Genomic_DNA"/>
</dbReference>
<feature type="compositionally biased region" description="Acidic residues" evidence="18">
    <location>
        <begin position="817"/>
        <end position="833"/>
    </location>
</feature>
<evidence type="ECO:0000256" key="17">
    <source>
        <dbReference type="PROSITE-ProRule" id="PRU00047"/>
    </source>
</evidence>
<evidence type="ECO:0000256" key="4">
    <source>
        <dbReference type="ARBA" id="ARBA00008593"/>
    </source>
</evidence>
<feature type="region of interest" description="Disordered" evidence="18">
    <location>
        <begin position="149"/>
        <end position="188"/>
    </location>
</feature>
<dbReference type="GO" id="GO:0031123">
    <property type="term" value="P:RNA 3'-end processing"/>
    <property type="evidence" value="ECO:0007669"/>
    <property type="project" value="TreeGrafter"/>
</dbReference>
<evidence type="ECO:0000313" key="20">
    <source>
        <dbReference type="EMBL" id="NWW57902.1"/>
    </source>
</evidence>
<evidence type="ECO:0000256" key="3">
    <source>
        <dbReference type="ARBA" id="ARBA00004496"/>
    </source>
</evidence>
<evidence type="ECO:0000313" key="21">
    <source>
        <dbReference type="Proteomes" id="UP000542689"/>
    </source>
</evidence>
<dbReference type="Pfam" id="PF19088">
    <property type="entry name" value="TUTase"/>
    <property type="match status" value="1"/>
</dbReference>
<dbReference type="GO" id="GO:0003676">
    <property type="term" value="F:nucleic acid binding"/>
    <property type="evidence" value="ECO:0007669"/>
    <property type="project" value="InterPro"/>
</dbReference>
<dbReference type="SMART" id="SM00343">
    <property type="entry name" value="ZnF_C2HC"/>
    <property type="match status" value="3"/>
</dbReference>
<keyword evidence="15" id="KW-0464">Manganese</keyword>
<organism evidence="20 21">
    <name type="scientific">Ifrita kowaldi</name>
    <name type="common">blue-capped ifrita</name>
    <dbReference type="NCBI Taxonomy" id="461245"/>
    <lineage>
        <taxon>Eukaryota</taxon>
        <taxon>Metazoa</taxon>
        <taxon>Chordata</taxon>
        <taxon>Craniata</taxon>
        <taxon>Vertebrata</taxon>
        <taxon>Euteleostomi</taxon>
        <taxon>Archelosauria</taxon>
        <taxon>Archosauria</taxon>
        <taxon>Dinosauria</taxon>
        <taxon>Saurischia</taxon>
        <taxon>Theropoda</taxon>
        <taxon>Coelurosauria</taxon>
        <taxon>Aves</taxon>
        <taxon>Neognathae</taxon>
        <taxon>Neoaves</taxon>
        <taxon>Telluraves</taxon>
        <taxon>Australaves</taxon>
        <taxon>Passeriformes</taxon>
        <taxon>Corvoidea</taxon>
        <taxon>Cinclosomatidae</taxon>
        <taxon>Ifrita</taxon>
    </lineage>
</organism>
<dbReference type="InterPro" id="IPR054708">
    <property type="entry name" value="MTPAP-like_central"/>
</dbReference>
<dbReference type="Pfam" id="PF16631">
    <property type="entry name" value="TUTF7_u4"/>
    <property type="match status" value="1"/>
</dbReference>
<dbReference type="Pfam" id="PF03828">
    <property type="entry name" value="PAP_assoc"/>
    <property type="match status" value="2"/>
</dbReference>
<evidence type="ECO:0000256" key="7">
    <source>
        <dbReference type="ARBA" id="ARBA00022553"/>
    </source>
</evidence>
<comment type="similarity">
    <text evidence="4">Belongs to the DNA polymerase type-B-like family.</text>
</comment>
<evidence type="ECO:0000259" key="19">
    <source>
        <dbReference type="PROSITE" id="PS50158"/>
    </source>
</evidence>
<dbReference type="InterPro" id="IPR001878">
    <property type="entry name" value="Znf_CCHC"/>
</dbReference>
<evidence type="ECO:0000256" key="12">
    <source>
        <dbReference type="ARBA" id="ARBA00022771"/>
    </source>
</evidence>
<evidence type="ECO:0000256" key="1">
    <source>
        <dbReference type="ARBA" id="ARBA00001936"/>
    </source>
</evidence>
<feature type="compositionally biased region" description="Acidic residues" evidence="18">
    <location>
        <begin position="852"/>
        <end position="861"/>
    </location>
</feature>
<dbReference type="CDD" id="cd05402">
    <property type="entry name" value="NT_PAP_TUTase"/>
    <property type="match status" value="2"/>
</dbReference>
<dbReference type="Gene3D" id="4.10.60.10">
    <property type="entry name" value="Zinc finger, CCHC-type"/>
    <property type="match status" value="1"/>
</dbReference>
<comment type="subcellular location">
    <subcellularLocation>
        <location evidence="3">Cytoplasm</location>
    </subcellularLocation>
</comment>
<dbReference type="SUPFAM" id="SSF81631">
    <property type="entry name" value="PAP/OAS1 substrate-binding domain"/>
    <property type="match status" value="2"/>
</dbReference>
<keyword evidence="11" id="KW-0677">Repeat</keyword>
<dbReference type="SUPFAM" id="SSF57756">
    <property type="entry name" value="Retrovirus zinc finger-like domains"/>
    <property type="match status" value="3"/>
</dbReference>
<feature type="compositionally biased region" description="Basic and acidic residues" evidence="18">
    <location>
        <begin position="631"/>
        <end position="650"/>
    </location>
</feature>
<feature type="compositionally biased region" description="Polar residues" evidence="18">
    <location>
        <begin position="841"/>
        <end position="851"/>
    </location>
</feature>
<dbReference type="GO" id="GO:0008270">
    <property type="term" value="F:zinc ion binding"/>
    <property type="evidence" value="ECO:0007669"/>
    <property type="project" value="UniProtKB-KW"/>
</dbReference>
<feature type="non-terminal residue" evidence="20">
    <location>
        <position position="1"/>
    </location>
</feature>
<keyword evidence="6" id="KW-0963">Cytoplasm</keyword>
<keyword evidence="21" id="KW-1185">Reference proteome</keyword>
<feature type="compositionally biased region" description="Basic and acidic residues" evidence="18">
    <location>
        <begin position="92"/>
        <end position="107"/>
    </location>
</feature>
<dbReference type="FunFam" id="1.10.1410.10:FF:000004">
    <property type="entry name" value="terminal uridylyltransferase 4 isoform X2"/>
    <property type="match status" value="1"/>
</dbReference>
<keyword evidence="13" id="KW-0862">Zinc</keyword>
<name>A0A7K6P987_9CORV</name>
<dbReference type="InterPro" id="IPR043519">
    <property type="entry name" value="NT_sf"/>
</dbReference>
<dbReference type="GO" id="GO:0005829">
    <property type="term" value="C:cytosol"/>
    <property type="evidence" value="ECO:0007669"/>
    <property type="project" value="UniProtKB-ARBA"/>
</dbReference>
<evidence type="ECO:0000256" key="11">
    <source>
        <dbReference type="ARBA" id="ARBA00022737"/>
    </source>
</evidence>
<comment type="catalytic activity">
    <reaction evidence="16">
        <text>RNA(n) + UTP = RNA(n)-3'-uridine ribonucleotide + diphosphate</text>
        <dbReference type="Rhea" id="RHEA:14785"/>
        <dbReference type="Rhea" id="RHEA-COMP:14527"/>
        <dbReference type="Rhea" id="RHEA-COMP:17348"/>
        <dbReference type="ChEBI" id="CHEBI:33019"/>
        <dbReference type="ChEBI" id="CHEBI:46398"/>
        <dbReference type="ChEBI" id="CHEBI:140395"/>
        <dbReference type="ChEBI" id="CHEBI:173116"/>
        <dbReference type="EC" id="2.7.7.52"/>
    </reaction>
</comment>
<protein>
    <recommendedName>
        <fullName evidence="5">RNA uridylyltransferase</fullName>
        <ecNumber evidence="5">2.7.7.52</ecNumber>
    </recommendedName>
</protein>
<feature type="compositionally biased region" description="Polar residues" evidence="18">
    <location>
        <begin position="72"/>
        <end position="91"/>
    </location>
</feature>
<evidence type="ECO:0000256" key="10">
    <source>
        <dbReference type="ARBA" id="ARBA00022723"/>
    </source>
</evidence>
<evidence type="ECO:0000256" key="8">
    <source>
        <dbReference type="ARBA" id="ARBA00022679"/>
    </source>
</evidence>
<feature type="compositionally biased region" description="Basic and acidic residues" evidence="18">
    <location>
        <begin position="149"/>
        <end position="159"/>
    </location>
</feature>
<keyword evidence="12 17" id="KW-0863">Zinc-finger</keyword>
<keyword evidence="7" id="KW-0597">Phosphoprotein</keyword>
<dbReference type="GO" id="GO:0061157">
    <property type="term" value="P:mRNA destabilization"/>
    <property type="evidence" value="ECO:0007669"/>
    <property type="project" value="UniProtKB-ARBA"/>
</dbReference>
<keyword evidence="14" id="KW-0460">Magnesium</keyword>
<dbReference type="EC" id="2.7.7.52" evidence="5"/>
<keyword evidence="9 20" id="KW-0548">Nucleotidyltransferase</keyword>